<organism evidence="1 2">
    <name type="scientific">Lyngbya aestuarii BL J</name>
    <dbReference type="NCBI Taxonomy" id="1348334"/>
    <lineage>
        <taxon>Bacteria</taxon>
        <taxon>Bacillati</taxon>
        <taxon>Cyanobacteriota</taxon>
        <taxon>Cyanophyceae</taxon>
        <taxon>Oscillatoriophycideae</taxon>
        <taxon>Oscillatoriales</taxon>
        <taxon>Microcoleaceae</taxon>
        <taxon>Lyngbya</taxon>
    </lineage>
</organism>
<evidence type="ECO:0008006" key="3">
    <source>
        <dbReference type="Google" id="ProtNLM"/>
    </source>
</evidence>
<reference evidence="1 2" key="1">
    <citation type="journal article" date="2013" name="Front. Microbiol.">
        <title>Comparative genomic analyses of the cyanobacterium, Lyngbya aestuarii BL J, a powerful hydrogen producer.</title>
        <authorList>
            <person name="Kothari A."/>
            <person name="Vaughn M."/>
            <person name="Garcia-Pichel F."/>
        </authorList>
    </citation>
    <scope>NUCLEOTIDE SEQUENCE [LARGE SCALE GENOMIC DNA]</scope>
    <source>
        <strain evidence="1 2">BL J</strain>
    </source>
</reference>
<dbReference type="Proteomes" id="UP000017127">
    <property type="component" value="Unassembled WGS sequence"/>
</dbReference>
<dbReference type="EMBL" id="AUZM01000003">
    <property type="protein sequence ID" value="ERT09525.1"/>
    <property type="molecule type" value="Genomic_DNA"/>
</dbReference>
<accession>U7QQZ8</accession>
<dbReference type="OrthoDB" id="460810at2"/>
<evidence type="ECO:0000313" key="2">
    <source>
        <dbReference type="Proteomes" id="UP000017127"/>
    </source>
</evidence>
<dbReference type="AlphaFoldDB" id="U7QQZ8"/>
<dbReference type="Pfam" id="PF08865">
    <property type="entry name" value="DUF1830"/>
    <property type="match status" value="1"/>
</dbReference>
<evidence type="ECO:0000313" key="1">
    <source>
        <dbReference type="EMBL" id="ERT09525.1"/>
    </source>
</evidence>
<name>U7QQZ8_9CYAN</name>
<comment type="caution">
    <text evidence="1">The sequence shown here is derived from an EMBL/GenBank/DDBJ whole genome shotgun (WGS) entry which is preliminary data.</text>
</comment>
<dbReference type="RefSeq" id="WP_023064405.1">
    <property type="nucleotide sequence ID" value="NZ_AUZM01000003.1"/>
</dbReference>
<dbReference type="InterPro" id="IPR014964">
    <property type="entry name" value="DUF1830"/>
</dbReference>
<protein>
    <recommendedName>
        <fullName evidence="3">DUF1830 domain-containing protein</fullName>
    </recommendedName>
</protein>
<keyword evidence="2" id="KW-1185">Reference proteome</keyword>
<proteinExistence type="predicted"/>
<sequence>MTLTLDKLPASCGIKKLCCYFNESDKVQVVRISNIQNWYLERVVFPQEDFLFEAPSQAELEVYQDANEGVQLLAKHSCSSLQVEEGNEPKSANSSNS</sequence>
<gene>
    <name evidence="1" type="ORF">M595_0519</name>
</gene>